<evidence type="ECO:0000256" key="1">
    <source>
        <dbReference type="ARBA" id="ARBA00003318"/>
    </source>
</evidence>
<evidence type="ECO:0000256" key="4">
    <source>
        <dbReference type="ARBA" id="ARBA00022982"/>
    </source>
</evidence>
<evidence type="ECO:0000313" key="8">
    <source>
        <dbReference type="EMBL" id="KAA1251697.1"/>
    </source>
</evidence>
<keyword evidence="6" id="KW-0676">Redox-active center</keyword>
<dbReference type="InterPro" id="IPR013766">
    <property type="entry name" value="Thioredoxin_domain"/>
</dbReference>
<dbReference type="Pfam" id="PF00085">
    <property type="entry name" value="Thioredoxin"/>
    <property type="match status" value="1"/>
</dbReference>
<comment type="similarity">
    <text evidence="2">Belongs to the thioredoxin family.</text>
</comment>
<reference evidence="8 9" key="1">
    <citation type="submission" date="2019-09" db="EMBL/GenBank/DDBJ databases">
        <title>Report of infection by Mycobacterium simiae a patient suffering from pulmonary tuberculosis.</title>
        <authorList>
            <person name="Mohanty P.S."/>
            <person name="Bansal A.K."/>
            <person name="Singh H."/>
            <person name="Sharma S."/>
            <person name="Patil S.A."/>
            <person name="Upadhaya P."/>
            <person name="Singh P.K."/>
            <person name="Kumar D."/>
            <person name="Kumar S."/>
            <person name="Singh R.K."/>
            <person name="Chaudhary B."/>
        </authorList>
    </citation>
    <scope>NUCLEOTIDE SEQUENCE [LARGE SCALE GENOMIC DNA]</scope>
    <source>
        <strain evidence="8 9">JAL-560-SIM</strain>
    </source>
</reference>
<accession>A0A5B1BSP1</accession>
<gene>
    <name evidence="8" type="ORF">F0Q45_02730</name>
</gene>
<dbReference type="InterPro" id="IPR017937">
    <property type="entry name" value="Thioredoxin_CS"/>
</dbReference>
<dbReference type="Gene3D" id="3.40.30.10">
    <property type="entry name" value="Glutaredoxin"/>
    <property type="match status" value="1"/>
</dbReference>
<sequence length="146" mass="15114">MSSVVLAATAVIGAITGTSVIGVAINRRSGVLRVPKSTTSTVVLQDTSELALSKTGPTVVHFSAAWCGPCATVRRVVDQVCADLSDVAHVEIDIDASPVAAKRMSVLSLPTTLIFDADGRQRYRTAGVPQAADLRAALAPLLAHLP</sequence>
<comment type="function">
    <text evidence="1">Participates in various redox reactions through the reversible oxidation of its active center dithiol to a disulfide and catalyzes dithiol-disulfide exchange reactions.</text>
</comment>
<dbReference type="SUPFAM" id="SSF52833">
    <property type="entry name" value="Thioredoxin-like"/>
    <property type="match status" value="1"/>
</dbReference>
<evidence type="ECO:0000256" key="6">
    <source>
        <dbReference type="ARBA" id="ARBA00023284"/>
    </source>
</evidence>
<dbReference type="RefSeq" id="WP_149652442.1">
    <property type="nucleotide sequence ID" value="NZ_VTZN01000008.1"/>
</dbReference>
<keyword evidence="4" id="KW-0249">Electron transport</keyword>
<keyword evidence="3" id="KW-0813">Transport</keyword>
<dbReference type="OrthoDB" id="1495530at2"/>
<dbReference type="PANTHER" id="PTHR45663">
    <property type="entry name" value="GEO12009P1"/>
    <property type="match status" value="1"/>
</dbReference>
<dbReference type="GO" id="GO:0015035">
    <property type="term" value="F:protein-disulfide reductase activity"/>
    <property type="evidence" value="ECO:0007669"/>
    <property type="project" value="TreeGrafter"/>
</dbReference>
<evidence type="ECO:0000259" key="7">
    <source>
        <dbReference type="PROSITE" id="PS51352"/>
    </source>
</evidence>
<organism evidence="8 9">
    <name type="scientific">Mycobacterium simiae</name>
    <name type="common">Mycobacterium habana</name>
    <dbReference type="NCBI Taxonomy" id="1784"/>
    <lineage>
        <taxon>Bacteria</taxon>
        <taxon>Bacillati</taxon>
        <taxon>Actinomycetota</taxon>
        <taxon>Actinomycetes</taxon>
        <taxon>Mycobacteriales</taxon>
        <taxon>Mycobacteriaceae</taxon>
        <taxon>Mycobacterium</taxon>
        <taxon>Mycobacterium simiae complex</taxon>
    </lineage>
</organism>
<dbReference type="InterPro" id="IPR036249">
    <property type="entry name" value="Thioredoxin-like_sf"/>
</dbReference>
<proteinExistence type="inferred from homology"/>
<feature type="domain" description="Thioredoxin" evidence="7">
    <location>
        <begin position="14"/>
        <end position="143"/>
    </location>
</feature>
<dbReference type="PANTHER" id="PTHR45663:SF11">
    <property type="entry name" value="GEO12009P1"/>
    <property type="match status" value="1"/>
</dbReference>
<protein>
    <submittedName>
        <fullName evidence="8">Thioredoxin family protein</fullName>
    </submittedName>
</protein>
<dbReference type="EMBL" id="VTZN01000008">
    <property type="protein sequence ID" value="KAA1251697.1"/>
    <property type="molecule type" value="Genomic_DNA"/>
</dbReference>
<evidence type="ECO:0000256" key="2">
    <source>
        <dbReference type="ARBA" id="ARBA00008987"/>
    </source>
</evidence>
<dbReference type="Proteomes" id="UP000324701">
    <property type="component" value="Unassembled WGS sequence"/>
</dbReference>
<dbReference type="AlphaFoldDB" id="A0A5B1BSP1"/>
<dbReference type="GO" id="GO:0005829">
    <property type="term" value="C:cytosol"/>
    <property type="evidence" value="ECO:0007669"/>
    <property type="project" value="TreeGrafter"/>
</dbReference>
<name>A0A5B1BSP1_MYCSI</name>
<keyword evidence="5" id="KW-1015">Disulfide bond</keyword>
<dbReference type="GO" id="GO:0045454">
    <property type="term" value="P:cell redox homeostasis"/>
    <property type="evidence" value="ECO:0007669"/>
    <property type="project" value="TreeGrafter"/>
</dbReference>
<evidence type="ECO:0000256" key="5">
    <source>
        <dbReference type="ARBA" id="ARBA00023157"/>
    </source>
</evidence>
<dbReference type="CDD" id="cd02947">
    <property type="entry name" value="TRX_family"/>
    <property type="match status" value="1"/>
</dbReference>
<dbReference type="PROSITE" id="PS51352">
    <property type="entry name" value="THIOREDOXIN_2"/>
    <property type="match status" value="1"/>
</dbReference>
<dbReference type="PROSITE" id="PS00194">
    <property type="entry name" value="THIOREDOXIN_1"/>
    <property type="match status" value="1"/>
</dbReference>
<evidence type="ECO:0000313" key="9">
    <source>
        <dbReference type="Proteomes" id="UP000324701"/>
    </source>
</evidence>
<evidence type="ECO:0000256" key="3">
    <source>
        <dbReference type="ARBA" id="ARBA00022448"/>
    </source>
</evidence>
<comment type="caution">
    <text evidence="8">The sequence shown here is derived from an EMBL/GenBank/DDBJ whole genome shotgun (WGS) entry which is preliminary data.</text>
</comment>
<keyword evidence="9" id="KW-1185">Reference proteome</keyword>